<proteinExistence type="predicted"/>
<gene>
    <name evidence="1" type="ORF">bsdtw1_04706</name>
</gene>
<keyword evidence="2" id="KW-1185">Reference proteome</keyword>
<dbReference type="AlphaFoldDB" id="A0A6V8SNU2"/>
<protein>
    <recommendedName>
        <fullName evidence="3">DUF3793 family protein</fullName>
    </recommendedName>
</protein>
<evidence type="ECO:0008006" key="3">
    <source>
        <dbReference type="Google" id="ProtNLM"/>
    </source>
</evidence>
<comment type="caution">
    <text evidence="1">The sequence shown here is derived from an EMBL/GenBank/DDBJ whole genome shotgun (WGS) entry which is preliminary data.</text>
</comment>
<dbReference type="EMBL" id="BLZR01000002">
    <property type="protein sequence ID" value="GFP78481.1"/>
    <property type="molecule type" value="Genomic_DNA"/>
</dbReference>
<sequence length="205" mass="23900">MDNLLFFRQLDTMKDEDYIKSFISYLISPVITGIKPSSIINIFNNTRILLPLWHDISLQFMSDLKLDYMPIKQYNDSETILIYDKCSITNILKCQEIRSLLKTYGYTDLDNTDVVLNYLYTRLKSNNFPHEVGVFLGIPLHDVEGFIKRSDPCLLSGYWKVYSEANYAKEIFELYDKSKDLVANCILNGNDIRSLTKNFTPLFLN</sequence>
<reference evidence="1 2" key="1">
    <citation type="submission" date="2020-07" db="EMBL/GenBank/DDBJ databases">
        <title>A new beta-1,3-glucan-decomposing anaerobic bacterium isolated from anoxic soil subjected to biological soil disinfestation.</title>
        <authorList>
            <person name="Ueki A."/>
            <person name="Tonouchi A."/>
        </authorList>
    </citation>
    <scope>NUCLEOTIDE SEQUENCE [LARGE SCALE GENOMIC DNA]</scope>
    <source>
        <strain evidence="1 2">TW1</strain>
    </source>
</reference>
<dbReference type="RefSeq" id="WP_183279975.1">
    <property type="nucleotide sequence ID" value="NZ_BLZR01000002.1"/>
</dbReference>
<name>A0A6V8SNU2_9CLOT</name>
<dbReference type="Pfam" id="PF12672">
    <property type="entry name" value="DUF3793"/>
    <property type="match status" value="1"/>
</dbReference>
<organism evidence="1 2">
    <name type="scientific">Clostridium fungisolvens</name>
    <dbReference type="NCBI Taxonomy" id="1604897"/>
    <lineage>
        <taxon>Bacteria</taxon>
        <taxon>Bacillati</taxon>
        <taxon>Bacillota</taxon>
        <taxon>Clostridia</taxon>
        <taxon>Eubacteriales</taxon>
        <taxon>Clostridiaceae</taxon>
        <taxon>Clostridium</taxon>
    </lineage>
</organism>
<dbReference type="InterPro" id="IPR024523">
    <property type="entry name" value="DUF3793"/>
</dbReference>
<evidence type="ECO:0000313" key="2">
    <source>
        <dbReference type="Proteomes" id="UP000580568"/>
    </source>
</evidence>
<evidence type="ECO:0000313" key="1">
    <source>
        <dbReference type="EMBL" id="GFP78481.1"/>
    </source>
</evidence>
<accession>A0A6V8SNU2</accession>
<dbReference type="Proteomes" id="UP000580568">
    <property type="component" value="Unassembled WGS sequence"/>
</dbReference>